<dbReference type="AlphaFoldDB" id="A0A8H3V4K1"/>
<accession>A0A8H3V4K1</accession>
<feature type="compositionally biased region" description="Polar residues" evidence="5">
    <location>
        <begin position="177"/>
        <end position="188"/>
    </location>
</feature>
<dbReference type="InterPro" id="IPR014729">
    <property type="entry name" value="Rossmann-like_a/b/a_fold"/>
</dbReference>
<dbReference type="SUPFAM" id="SSF52425">
    <property type="entry name" value="Cryptochrome/photolyase, N-terminal domain"/>
    <property type="match status" value="1"/>
</dbReference>
<dbReference type="GO" id="GO:0043153">
    <property type="term" value="P:entrainment of circadian clock by photoperiod"/>
    <property type="evidence" value="ECO:0007669"/>
    <property type="project" value="TreeGrafter"/>
</dbReference>
<dbReference type="Gene3D" id="1.10.579.10">
    <property type="entry name" value="DNA Cyclobutane Dipyrimidine Photolyase, subunit A, domain 3"/>
    <property type="match status" value="1"/>
</dbReference>
<dbReference type="Pfam" id="PF03441">
    <property type="entry name" value="FAD_binding_7"/>
    <property type="match status" value="1"/>
</dbReference>
<dbReference type="InterPro" id="IPR036155">
    <property type="entry name" value="Crypto/Photolyase_N_sf"/>
</dbReference>
<gene>
    <name evidence="7" type="ORF">EG328_011299</name>
</gene>
<dbReference type="GO" id="GO:0003904">
    <property type="term" value="F:deoxyribodipyrimidine photo-lyase activity"/>
    <property type="evidence" value="ECO:0007669"/>
    <property type="project" value="TreeGrafter"/>
</dbReference>
<dbReference type="Gene3D" id="3.40.50.620">
    <property type="entry name" value="HUPs"/>
    <property type="match status" value="1"/>
</dbReference>
<organism evidence="7 8">
    <name type="scientific">Venturia inaequalis</name>
    <name type="common">Apple scab fungus</name>
    <dbReference type="NCBI Taxonomy" id="5025"/>
    <lineage>
        <taxon>Eukaryota</taxon>
        <taxon>Fungi</taxon>
        <taxon>Dikarya</taxon>
        <taxon>Ascomycota</taxon>
        <taxon>Pezizomycotina</taxon>
        <taxon>Dothideomycetes</taxon>
        <taxon>Pleosporomycetidae</taxon>
        <taxon>Venturiales</taxon>
        <taxon>Venturiaceae</taxon>
        <taxon>Venturia</taxon>
    </lineage>
</organism>
<dbReference type="InterPro" id="IPR023393">
    <property type="entry name" value="START-like_dom_sf"/>
</dbReference>
<evidence type="ECO:0000256" key="2">
    <source>
        <dbReference type="ARBA" id="ARBA00022630"/>
    </source>
</evidence>
<sequence length="688" mass="78270">MVSFLFGFLDGSQEDENVNDVIRRRSIQPQRFLAVIDTCEVLEDIDDTILREVKFKDGGGKFKAPVIGKTVQERVTHHAPISSTSGAGVEMFNVVGNTSRVLNIVSTGANPGELYLTFTFEWDHPEIEKGSAEELAKQIQYQASAPAGLAGTLGKIREMVKAGELGGSIIPSEAKPPSSSNRNVTAPVTTGEKLRSSILSRWNWFRKMSKRELPAEKIHPSTKRAKQIDANPPYEELKSLIENEGKKELGTGGKNVIHWFRNQDLRIHDNKALHAASQFAKEHGKNLICIYIYCLKEIEWHGVGSARLDFLLRNFECLKLELGKLDIPFVMLDVEKRGGIVSKLAGFVEEYNVERVFANIEYEIDEVRRDITVMETAGEGNWSFELHHDQTIMEPGMLTTGAGKPMKIFTPYHNAWLQEIKAEPSLLDTVPAPDKNGKSARKELSDLFNTNIPEAPKEKTMAKDERDRIRKLWPAGHDEAEKRMRAFISKNLSDYAATRSNPAEDSTSRMSAYFNAGIYSMREALQEIKKYNKGSTDFTSGSKNGVYAWVREIVFRELYRQTMAYTPHTAMNLPQNLKFDFVERGERYFAETLVDWDLSNNTQQGWEPSYTVFNPVNQAEKNDPNGDYIRRWVPELKNVKGKAVFDPFHRLSKEEFGKLGYPEPYVDWKETKARCLERYKRDMKDAEP</sequence>
<feature type="binding site" evidence="4">
    <location>
        <position position="495"/>
    </location>
    <ligand>
        <name>FAD</name>
        <dbReference type="ChEBI" id="CHEBI:57692"/>
    </ligand>
</feature>
<evidence type="ECO:0000256" key="4">
    <source>
        <dbReference type="PIRSR" id="PIRSR602081-1"/>
    </source>
</evidence>
<feature type="binding site" evidence="4">
    <location>
        <begin position="552"/>
        <end position="559"/>
    </location>
    <ligand>
        <name>FAD</name>
        <dbReference type="ChEBI" id="CHEBI:57692"/>
    </ligand>
</feature>
<feature type="domain" description="Photolyase/cryptochrome alpha/beta" evidence="6">
    <location>
        <begin position="255"/>
        <end position="392"/>
    </location>
</feature>
<evidence type="ECO:0000256" key="3">
    <source>
        <dbReference type="ARBA" id="ARBA00022827"/>
    </source>
</evidence>
<feature type="binding site" evidence="4">
    <location>
        <position position="549"/>
    </location>
    <ligand>
        <name>FAD</name>
        <dbReference type="ChEBI" id="CHEBI:57692"/>
    </ligand>
</feature>
<dbReference type="Pfam" id="PF08982">
    <property type="entry name" value="AtaL"/>
    <property type="match status" value="1"/>
</dbReference>
<dbReference type="Proteomes" id="UP000447873">
    <property type="component" value="Unassembled WGS sequence"/>
</dbReference>
<dbReference type="GO" id="GO:0005737">
    <property type="term" value="C:cytoplasm"/>
    <property type="evidence" value="ECO:0007669"/>
    <property type="project" value="TreeGrafter"/>
</dbReference>
<evidence type="ECO:0000313" key="7">
    <source>
        <dbReference type="EMBL" id="KAE9981950.1"/>
    </source>
</evidence>
<name>A0A8H3V4K1_VENIN</name>
<feature type="binding site" evidence="4">
    <location>
        <begin position="595"/>
        <end position="597"/>
    </location>
    <ligand>
        <name>FAD</name>
        <dbReference type="ChEBI" id="CHEBI:57692"/>
    </ligand>
</feature>
<dbReference type="SUPFAM" id="SSF48173">
    <property type="entry name" value="Cryptochrome/photolyase FAD-binding domain"/>
    <property type="match status" value="1"/>
</dbReference>
<dbReference type="InterPro" id="IPR005101">
    <property type="entry name" value="Cryptochr/Photolyase_FAD-bd"/>
</dbReference>
<dbReference type="Gene3D" id="1.25.40.80">
    <property type="match status" value="1"/>
</dbReference>
<dbReference type="InterPro" id="IPR006050">
    <property type="entry name" value="DNA_photolyase_N"/>
</dbReference>
<evidence type="ECO:0000259" key="6">
    <source>
        <dbReference type="PROSITE" id="PS51645"/>
    </source>
</evidence>
<feature type="binding site" evidence="4">
    <location>
        <begin position="507"/>
        <end position="511"/>
    </location>
    <ligand>
        <name>FAD</name>
        <dbReference type="ChEBI" id="CHEBI:57692"/>
    </ligand>
</feature>
<dbReference type="PROSITE" id="PS51645">
    <property type="entry name" value="PHR_CRY_ALPHA_BETA"/>
    <property type="match status" value="1"/>
</dbReference>
<dbReference type="GO" id="GO:0032922">
    <property type="term" value="P:circadian regulation of gene expression"/>
    <property type="evidence" value="ECO:0007669"/>
    <property type="project" value="TreeGrafter"/>
</dbReference>
<keyword evidence="2 4" id="KW-0285">Flavoprotein</keyword>
<dbReference type="InterPro" id="IPR002081">
    <property type="entry name" value="Cryptochrome/DNA_photolyase_1"/>
</dbReference>
<comment type="caution">
    <text evidence="7">The sequence shown here is derived from an EMBL/GenBank/DDBJ whole genome shotgun (WGS) entry which is preliminary data.</text>
</comment>
<dbReference type="GO" id="GO:0005634">
    <property type="term" value="C:nucleus"/>
    <property type="evidence" value="ECO:0007669"/>
    <property type="project" value="TreeGrafter"/>
</dbReference>
<protein>
    <recommendedName>
        <fullName evidence="6">Photolyase/cryptochrome alpha/beta domain-containing protein</fullName>
    </recommendedName>
</protein>
<dbReference type="EMBL" id="WNWS01000082">
    <property type="protein sequence ID" value="KAE9981950.1"/>
    <property type="molecule type" value="Genomic_DNA"/>
</dbReference>
<proteinExistence type="inferred from homology"/>
<dbReference type="PANTHER" id="PTHR11455:SF18">
    <property type="entry name" value="SI:CH1073-390K14.1"/>
    <property type="match status" value="1"/>
</dbReference>
<dbReference type="GO" id="GO:0071949">
    <property type="term" value="F:FAD binding"/>
    <property type="evidence" value="ECO:0007669"/>
    <property type="project" value="TreeGrafter"/>
</dbReference>
<dbReference type="InterPro" id="IPR036134">
    <property type="entry name" value="Crypto/Photolyase_FAD-like_sf"/>
</dbReference>
<evidence type="ECO:0000256" key="5">
    <source>
        <dbReference type="SAM" id="MobiDB-lite"/>
    </source>
</evidence>
<dbReference type="GO" id="GO:0003677">
    <property type="term" value="F:DNA binding"/>
    <property type="evidence" value="ECO:0007669"/>
    <property type="project" value="TreeGrafter"/>
</dbReference>
<dbReference type="InterPro" id="IPR015075">
    <property type="entry name" value="AtaL"/>
</dbReference>
<dbReference type="PANTHER" id="PTHR11455">
    <property type="entry name" value="CRYPTOCHROME"/>
    <property type="match status" value="1"/>
</dbReference>
<comment type="similarity">
    <text evidence="1">Belongs to the DNA photolyase class-1 family.</text>
</comment>
<dbReference type="SUPFAM" id="SSF55961">
    <property type="entry name" value="Bet v1-like"/>
    <property type="match status" value="1"/>
</dbReference>
<comment type="cofactor">
    <cofactor evidence="4">
        <name>FAD</name>
        <dbReference type="ChEBI" id="CHEBI:57692"/>
    </cofactor>
    <text evidence="4">Binds 1 FAD per subunit.</text>
</comment>
<keyword evidence="3 4" id="KW-0274">FAD</keyword>
<reference evidence="7 8" key="1">
    <citation type="submission" date="2018-12" db="EMBL/GenBank/DDBJ databases">
        <title>Venturia inaequalis Genome Resource.</title>
        <authorList>
            <person name="Lichtner F.J."/>
        </authorList>
    </citation>
    <scope>NUCLEOTIDE SEQUENCE [LARGE SCALE GENOMIC DNA]</scope>
    <source>
        <strain evidence="7 8">120213</strain>
    </source>
</reference>
<dbReference type="Gene3D" id="3.30.530.20">
    <property type="match status" value="1"/>
</dbReference>
<evidence type="ECO:0000313" key="8">
    <source>
        <dbReference type="Proteomes" id="UP000447873"/>
    </source>
</evidence>
<feature type="region of interest" description="Disordered" evidence="5">
    <location>
        <begin position="168"/>
        <end position="189"/>
    </location>
</feature>
<dbReference type="Pfam" id="PF00875">
    <property type="entry name" value="DNA_photolyase"/>
    <property type="match status" value="1"/>
</dbReference>
<evidence type="ECO:0000256" key="1">
    <source>
        <dbReference type="ARBA" id="ARBA00005862"/>
    </source>
</evidence>